<dbReference type="InterPro" id="IPR031657">
    <property type="entry name" value="REPA_OB_2"/>
</dbReference>
<reference evidence="6 7" key="2">
    <citation type="submission" date="2025-05" db="UniProtKB">
        <authorList>
            <consortium name="RefSeq"/>
        </authorList>
    </citation>
    <scope>IDENTIFICATION</scope>
    <source>
        <tissue evidence="6 7">Leaves</tissue>
    </source>
</reference>
<dbReference type="AlphaFoldDB" id="A0A6P6VDT8"/>
<evidence type="ECO:0000313" key="5">
    <source>
        <dbReference type="Proteomes" id="UP001652660"/>
    </source>
</evidence>
<dbReference type="Pfam" id="PF08646">
    <property type="entry name" value="Rep_fac-A_C"/>
    <property type="match status" value="1"/>
</dbReference>
<dbReference type="GeneID" id="113720572"/>
<dbReference type="InterPro" id="IPR012340">
    <property type="entry name" value="NA-bd_OB-fold"/>
</dbReference>
<evidence type="ECO:0000313" key="6">
    <source>
        <dbReference type="RefSeq" id="XP_027101133.2"/>
    </source>
</evidence>
<feature type="domain" description="Replication factor A C-terminal" evidence="3">
    <location>
        <begin position="281"/>
        <end position="384"/>
    </location>
</feature>
<evidence type="ECO:0000313" key="8">
    <source>
        <dbReference type="RefSeq" id="XP_071921778.1"/>
    </source>
</evidence>
<proteinExistence type="predicted"/>
<dbReference type="RefSeq" id="XP_071933554.1">
    <property type="nucleotide sequence ID" value="XM_072077453.1"/>
</dbReference>
<keyword evidence="1" id="KW-0238">DNA-binding</keyword>
<feature type="region of interest" description="Disordered" evidence="2">
    <location>
        <begin position="396"/>
        <end position="459"/>
    </location>
</feature>
<dbReference type="PANTHER" id="PTHR47165">
    <property type="entry name" value="OS03G0429900 PROTEIN"/>
    <property type="match status" value="1"/>
</dbReference>
<dbReference type="SUPFAM" id="SSF50249">
    <property type="entry name" value="Nucleic acid-binding proteins"/>
    <property type="match status" value="3"/>
</dbReference>
<reference evidence="5" key="1">
    <citation type="journal article" date="2025" name="Foods">
        <title>Unveiling the Microbial Signatures of Arabica Coffee Cherries: Insights into Ripeness Specific Diversity, Functional Traits, and Implications for Quality and Safety.</title>
        <authorList>
            <consortium name="RefSeq"/>
            <person name="Tenea G.N."/>
            <person name="Cifuentes V."/>
            <person name="Reyes P."/>
            <person name="Cevallos-Vallejos M."/>
        </authorList>
    </citation>
    <scope>NUCLEOTIDE SEQUENCE [LARGE SCALE GENOMIC DNA]</scope>
</reference>
<organism evidence="5 6">
    <name type="scientific">Coffea arabica</name>
    <name type="common">Arabian coffee</name>
    <dbReference type="NCBI Taxonomy" id="13443"/>
    <lineage>
        <taxon>Eukaryota</taxon>
        <taxon>Viridiplantae</taxon>
        <taxon>Streptophyta</taxon>
        <taxon>Embryophyta</taxon>
        <taxon>Tracheophyta</taxon>
        <taxon>Spermatophyta</taxon>
        <taxon>Magnoliopsida</taxon>
        <taxon>eudicotyledons</taxon>
        <taxon>Gunneridae</taxon>
        <taxon>Pentapetalae</taxon>
        <taxon>asterids</taxon>
        <taxon>lamiids</taxon>
        <taxon>Gentianales</taxon>
        <taxon>Rubiaceae</taxon>
        <taxon>Ixoroideae</taxon>
        <taxon>Gardenieae complex</taxon>
        <taxon>Bertiereae - Coffeeae clade</taxon>
        <taxon>Coffeeae</taxon>
        <taxon>Coffea</taxon>
    </lineage>
</organism>
<keyword evidence="5" id="KW-1185">Reference proteome</keyword>
<dbReference type="RefSeq" id="XP_071912282.1">
    <property type="nucleotide sequence ID" value="XM_072056181.1"/>
</dbReference>
<dbReference type="Pfam" id="PF16900">
    <property type="entry name" value="REPA_OB_2"/>
    <property type="match status" value="1"/>
</dbReference>
<accession>A0A6P6VDT8</accession>
<dbReference type="Proteomes" id="UP001652660">
    <property type="component" value="Chromosome 9e"/>
</dbReference>
<dbReference type="Gene3D" id="2.40.50.140">
    <property type="entry name" value="Nucleic acid-binding proteins"/>
    <property type="match status" value="3"/>
</dbReference>
<feature type="domain" description="Replication protein A OB" evidence="4">
    <location>
        <begin position="134"/>
        <end position="227"/>
    </location>
</feature>
<feature type="compositionally biased region" description="Polar residues" evidence="2">
    <location>
        <begin position="412"/>
        <end position="424"/>
    </location>
</feature>
<gene>
    <name evidence="6" type="primary">LOC113720572</name>
    <name evidence="7" type="synonym">LOC140009846</name>
    <name evidence="8" type="synonym">LOC140014611</name>
    <name evidence="9" type="synonym">LOC140036155</name>
</gene>
<name>A0A6P6VDT8_COFAR</name>
<dbReference type="Proteomes" id="UP001652660">
    <property type="component" value="Chromosome 2e"/>
</dbReference>
<dbReference type="Proteomes" id="UP001652660">
    <property type="component" value="Chromosome 6e"/>
</dbReference>
<evidence type="ECO:0000256" key="1">
    <source>
        <dbReference type="ARBA" id="ARBA00023125"/>
    </source>
</evidence>
<dbReference type="PANTHER" id="PTHR47165:SF4">
    <property type="entry name" value="OS03G0429900 PROTEIN"/>
    <property type="match status" value="1"/>
</dbReference>
<dbReference type="RefSeq" id="XP_071921778.1">
    <property type="nucleotide sequence ID" value="XM_072065677.1"/>
</dbReference>
<dbReference type="OrthoDB" id="1740937at2759"/>
<evidence type="ECO:0000256" key="2">
    <source>
        <dbReference type="SAM" id="MobiDB-lite"/>
    </source>
</evidence>
<evidence type="ECO:0000313" key="7">
    <source>
        <dbReference type="RefSeq" id="XP_071912282.1"/>
    </source>
</evidence>
<dbReference type="InterPro" id="IPR013955">
    <property type="entry name" value="Rep_factor-A_C"/>
</dbReference>
<dbReference type="RefSeq" id="XP_027101133.2">
    <property type="nucleotide sequence ID" value="XM_027245332.2"/>
</dbReference>
<protein>
    <submittedName>
        <fullName evidence="6 7">Replication protein A 70 kDa DNA-binding subunit B-like</fullName>
    </submittedName>
</protein>
<evidence type="ECO:0000259" key="4">
    <source>
        <dbReference type="Pfam" id="PF16900"/>
    </source>
</evidence>
<evidence type="ECO:0000313" key="9">
    <source>
        <dbReference type="RefSeq" id="XP_071933554.1"/>
    </source>
</evidence>
<dbReference type="GO" id="GO:0003677">
    <property type="term" value="F:DNA binding"/>
    <property type="evidence" value="ECO:0007669"/>
    <property type="project" value="UniProtKB-KW"/>
</dbReference>
<sequence>MVNLLCIADIRPRMRGWSAHVTVQEKMHVASSQKSPTRYQKFVFADEQGSRVEGIMFNAAIEKMGTKLHVFKKYLISNADVREIEERYQTNGLTMQWVISTQTVVEELNEQGSIVLPSEFAPISFKDLASYADSKSQTVDIMAVVVDAMPVVPIKNDSQESFVQRFLIVNEEMVPTVLSLWNAFVENEGKLLTDHRNRHPVVICRRLKVVTYNGIALSTRNDSVIVVDPPVGDARSLKNWASRNDKELLALRRDKPYSNQSPKMFYGPQQKLTAIRDVLPTEKCRRITSADYGCTYTCNHCNEKCRFDIDLTDETDTLTASVFGEQAEALLGFTALQAIDSFNKNEDLPLARTHEALKNKMFIVQLKPGSTRNDGSYQNYTVVYYFEENAETASAENQMHVGSKSGTDKESYLQNSNDQATSSVALPPEKEELPSKTRRCLRSSFDESEEATSKKQRNK</sequence>
<evidence type="ECO:0000259" key="3">
    <source>
        <dbReference type="Pfam" id="PF08646"/>
    </source>
</evidence>